<gene>
    <name evidence="8" type="ORF">HINF_LOCUS14600</name>
    <name evidence="9" type="ORF">HINF_LOCUS1509</name>
</gene>
<keyword evidence="6 7" id="KW-0472">Membrane</keyword>
<evidence type="ECO:0000256" key="6">
    <source>
        <dbReference type="ARBA" id="ARBA00023136"/>
    </source>
</evidence>
<keyword evidence="10" id="KW-1185">Reference proteome</keyword>
<evidence type="ECO:0000256" key="2">
    <source>
        <dbReference type="ARBA" id="ARBA00007965"/>
    </source>
</evidence>
<dbReference type="EMBL" id="CAXDID020000003">
    <property type="protein sequence ID" value="CAL5971646.1"/>
    <property type="molecule type" value="Genomic_DNA"/>
</dbReference>
<reference evidence="8" key="1">
    <citation type="submission" date="2023-06" db="EMBL/GenBank/DDBJ databases">
        <authorList>
            <person name="Kurt Z."/>
        </authorList>
    </citation>
    <scope>NUCLEOTIDE SEQUENCE</scope>
</reference>
<feature type="transmembrane region" description="Helical" evidence="7">
    <location>
        <begin position="372"/>
        <end position="391"/>
    </location>
</feature>
<proteinExistence type="inferred from homology"/>
<keyword evidence="3" id="KW-0813">Transport</keyword>
<dbReference type="PANTHER" id="PTHR10332:SF10">
    <property type="entry name" value="EQUILIBRATIVE NUCLEOSIDE TRANSPORTER 4"/>
    <property type="match status" value="1"/>
</dbReference>
<feature type="transmembrane region" description="Helical" evidence="7">
    <location>
        <begin position="169"/>
        <end position="195"/>
    </location>
</feature>
<sequence>MKRSSKLHLMFLVLGFGSYLTYYCIVAQTNYWRKFYSNTTLTIFQMAMMCSEMVGCFVAIPLDKKFQPRIFPLLHFSVSILVLIVIVPLRLIQNFTLRCCLTAVPIGLCAFTSSMFYPCMISCATRVDPILSSTLQVGVGLSSILIQAVEDVISVYFSKFDTEAEYERLLILNAICYYITAGIILAACFAVWFVFAHQFPQATQKAVIQSNTPLTQKVAVLEQNEQQKNGELLEGDVVPITEQPINYQLKKKSITRRIMPLGIALMFNYLTVTIIFPLFALNVPSRFWATKYNQPYSDWWSLTYLTIIMLFDFSGRMLPLSKKFVDWVNTKYIIIFCYLKVVFLVLYPMMSLPKAIVENNKIVQMPFISSDVFSIICAIIYAFISTILPTLGYIKYQDYLDTDEEKDKGSYILNIFLEIGMCSGSIISVAMIKVF</sequence>
<dbReference type="PANTHER" id="PTHR10332">
    <property type="entry name" value="EQUILIBRATIVE NUCLEOSIDE TRANSPORTER"/>
    <property type="match status" value="1"/>
</dbReference>
<comment type="caution">
    <text evidence="8">The sequence shown here is derived from an EMBL/GenBank/DDBJ whole genome shotgun (WGS) entry which is preliminary data.</text>
</comment>
<dbReference type="EMBL" id="CATOUU010000380">
    <property type="protein sequence ID" value="CAI9926955.1"/>
    <property type="molecule type" value="Genomic_DNA"/>
</dbReference>
<evidence type="ECO:0000256" key="1">
    <source>
        <dbReference type="ARBA" id="ARBA00004141"/>
    </source>
</evidence>
<dbReference type="AlphaFoldDB" id="A0AA86NXM0"/>
<accession>A0AA86NXM0</accession>
<evidence type="ECO:0000256" key="5">
    <source>
        <dbReference type="ARBA" id="ARBA00022989"/>
    </source>
</evidence>
<feature type="transmembrane region" description="Helical" evidence="7">
    <location>
        <begin position="7"/>
        <end position="31"/>
    </location>
</feature>
<evidence type="ECO:0000313" key="10">
    <source>
        <dbReference type="Proteomes" id="UP001642409"/>
    </source>
</evidence>
<dbReference type="GO" id="GO:0005337">
    <property type="term" value="F:nucleoside transmembrane transporter activity"/>
    <property type="evidence" value="ECO:0007669"/>
    <property type="project" value="InterPro"/>
</dbReference>
<comment type="similarity">
    <text evidence="2">Belongs to the SLC29A/ENT transporter (TC 2.A.57) family.</text>
</comment>
<feature type="transmembrane region" description="Helical" evidence="7">
    <location>
        <begin position="299"/>
        <end position="320"/>
    </location>
</feature>
<evidence type="ECO:0000256" key="4">
    <source>
        <dbReference type="ARBA" id="ARBA00022692"/>
    </source>
</evidence>
<dbReference type="InterPro" id="IPR036259">
    <property type="entry name" value="MFS_trans_sf"/>
</dbReference>
<dbReference type="SUPFAM" id="SSF103473">
    <property type="entry name" value="MFS general substrate transporter"/>
    <property type="match status" value="1"/>
</dbReference>
<comment type="subcellular location">
    <subcellularLocation>
        <location evidence="1">Membrane</location>
        <topology evidence="1">Multi-pass membrane protein</topology>
    </subcellularLocation>
</comment>
<feature type="transmembrane region" description="Helical" evidence="7">
    <location>
        <begin position="70"/>
        <end position="89"/>
    </location>
</feature>
<evidence type="ECO:0000313" key="8">
    <source>
        <dbReference type="EMBL" id="CAI9926955.1"/>
    </source>
</evidence>
<protein>
    <submittedName>
        <fullName evidence="8">Nucleoside transporter</fullName>
    </submittedName>
    <submittedName>
        <fullName evidence="9">Nucleoside_transporter</fullName>
    </submittedName>
</protein>
<evidence type="ECO:0000256" key="7">
    <source>
        <dbReference type="SAM" id="Phobius"/>
    </source>
</evidence>
<dbReference type="Proteomes" id="UP001642409">
    <property type="component" value="Unassembled WGS sequence"/>
</dbReference>
<dbReference type="InterPro" id="IPR002259">
    <property type="entry name" value="Eqnu_transpt"/>
</dbReference>
<keyword evidence="5 7" id="KW-1133">Transmembrane helix</keyword>
<feature type="transmembrane region" description="Helical" evidence="7">
    <location>
        <begin position="95"/>
        <end position="117"/>
    </location>
</feature>
<organism evidence="8">
    <name type="scientific">Hexamita inflata</name>
    <dbReference type="NCBI Taxonomy" id="28002"/>
    <lineage>
        <taxon>Eukaryota</taxon>
        <taxon>Metamonada</taxon>
        <taxon>Diplomonadida</taxon>
        <taxon>Hexamitidae</taxon>
        <taxon>Hexamitinae</taxon>
        <taxon>Hexamita</taxon>
    </lineage>
</organism>
<evidence type="ECO:0000313" key="9">
    <source>
        <dbReference type="EMBL" id="CAL5971646.1"/>
    </source>
</evidence>
<feature type="transmembrane region" description="Helical" evidence="7">
    <location>
        <begin position="411"/>
        <end position="432"/>
    </location>
</feature>
<keyword evidence="4 7" id="KW-0812">Transmembrane</keyword>
<feature type="transmembrane region" description="Helical" evidence="7">
    <location>
        <begin position="332"/>
        <end position="352"/>
    </location>
</feature>
<evidence type="ECO:0000256" key="3">
    <source>
        <dbReference type="ARBA" id="ARBA00022448"/>
    </source>
</evidence>
<dbReference type="GO" id="GO:0005886">
    <property type="term" value="C:plasma membrane"/>
    <property type="evidence" value="ECO:0007669"/>
    <property type="project" value="TreeGrafter"/>
</dbReference>
<name>A0AA86NXM0_9EUKA</name>
<reference evidence="9 10" key="2">
    <citation type="submission" date="2024-07" db="EMBL/GenBank/DDBJ databases">
        <authorList>
            <person name="Akdeniz Z."/>
        </authorList>
    </citation>
    <scope>NUCLEOTIDE SEQUENCE [LARGE SCALE GENOMIC DNA]</scope>
</reference>
<feature type="transmembrane region" description="Helical" evidence="7">
    <location>
        <begin position="258"/>
        <end position="279"/>
    </location>
</feature>